<accession>A0AAJ1QDW6</accession>
<evidence type="ECO:0000313" key="1">
    <source>
        <dbReference type="EMBL" id="MDM1072132.1"/>
    </source>
</evidence>
<dbReference type="AlphaFoldDB" id="A0AAJ1QDW6"/>
<sequence length="221" mass="26418">MKNMILLLMFIFIANKTKAQTIVINEKLLMQMSKNHAVRMASEESFINSYERQRKLYDDVNNKLTKVIAIQEYIYQQLKNVNSALLQSKKLIYLYEYFSKIAENLRKMLVLTKKNPEYAVLISKYYTYIYEQSALLKVELVEDVLNENKDYLMDAMDREMLIEKVYTRARNINGSLLYINMRLENAKKVPYLLQVPVLKEYIAIDRQIIREIIHKYGRFLR</sequence>
<organism evidence="1 2">
    <name type="scientific">Empedobacter brevis</name>
    <dbReference type="NCBI Taxonomy" id="247"/>
    <lineage>
        <taxon>Bacteria</taxon>
        <taxon>Pseudomonadati</taxon>
        <taxon>Bacteroidota</taxon>
        <taxon>Flavobacteriia</taxon>
        <taxon>Flavobacteriales</taxon>
        <taxon>Weeksellaceae</taxon>
        <taxon>Empedobacter</taxon>
    </lineage>
</organism>
<reference evidence="1" key="2">
    <citation type="journal article" date="2022" name="Sci. Total Environ.">
        <title>Prevalence, transmission, and molecular epidemiology of tet(X)-positive bacteria among humans, animals, and environmental niches in China: An epidemiological, and genomic-based study.</title>
        <authorList>
            <person name="Dong N."/>
            <person name="Zeng Y."/>
            <person name="Cai C."/>
            <person name="Sun C."/>
            <person name="Lu J."/>
            <person name="Liu C."/>
            <person name="Zhou H."/>
            <person name="Sun Q."/>
            <person name="Shu L."/>
            <person name="Wang H."/>
            <person name="Wang Y."/>
            <person name="Wang S."/>
            <person name="Wu C."/>
            <person name="Chan E.W."/>
            <person name="Chen G."/>
            <person name="Shen Z."/>
            <person name="Chen S."/>
            <person name="Zhang R."/>
        </authorList>
    </citation>
    <scope>NUCLEOTIDE SEQUENCE</scope>
    <source>
        <strain evidence="1">R655-4</strain>
    </source>
</reference>
<proteinExistence type="predicted"/>
<dbReference type="Proteomes" id="UP001170959">
    <property type="component" value="Unassembled WGS sequence"/>
</dbReference>
<protein>
    <submittedName>
        <fullName evidence="1">Uncharacterized protein</fullName>
    </submittedName>
</protein>
<comment type="caution">
    <text evidence="1">The sequence shown here is derived from an EMBL/GenBank/DDBJ whole genome shotgun (WGS) entry which is preliminary data.</text>
</comment>
<reference evidence="1" key="1">
    <citation type="submission" date="2020-06" db="EMBL/GenBank/DDBJ databases">
        <authorList>
            <person name="Dong N."/>
        </authorList>
    </citation>
    <scope>NUCLEOTIDE SEQUENCE</scope>
    <source>
        <strain evidence="1">R655-4</strain>
    </source>
</reference>
<evidence type="ECO:0000313" key="2">
    <source>
        <dbReference type="Proteomes" id="UP001170959"/>
    </source>
</evidence>
<dbReference type="RefSeq" id="WP_286492344.1">
    <property type="nucleotide sequence ID" value="NZ_JACAGJ010000003.1"/>
</dbReference>
<name>A0AAJ1QDW6_9FLAO</name>
<gene>
    <name evidence="1" type="ORF">HX001_06435</name>
</gene>
<dbReference type="EMBL" id="JACAGJ010000003">
    <property type="protein sequence ID" value="MDM1072132.1"/>
    <property type="molecule type" value="Genomic_DNA"/>
</dbReference>